<dbReference type="PROSITE" id="PS01124">
    <property type="entry name" value="HTH_ARAC_FAMILY_2"/>
    <property type="match status" value="1"/>
</dbReference>
<dbReference type="SMART" id="SM00342">
    <property type="entry name" value="HTH_ARAC"/>
    <property type="match status" value="1"/>
</dbReference>
<dbReference type="InterPro" id="IPR020449">
    <property type="entry name" value="Tscrpt_reg_AraC-type_HTH"/>
</dbReference>
<evidence type="ECO:0000259" key="6">
    <source>
        <dbReference type="PROSITE" id="PS01124"/>
    </source>
</evidence>
<comment type="caution">
    <text evidence="7">The sequence shown here is derived from an EMBL/GenBank/DDBJ whole genome shotgun (WGS) entry which is preliminary data.</text>
</comment>
<gene>
    <name evidence="7" type="ORF">ACFOUW_02110</name>
</gene>
<keyword evidence="2" id="KW-0238">DNA-binding</keyword>
<keyword evidence="8" id="KW-1185">Reference proteome</keyword>
<dbReference type="InterPro" id="IPR003313">
    <property type="entry name" value="AraC-bd"/>
</dbReference>
<keyword evidence="1" id="KW-0805">Transcription regulation</keyword>
<dbReference type="InterPro" id="IPR050204">
    <property type="entry name" value="AraC_XylS_family_regulators"/>
</dbReference>
<accession>A0ABV7Y478</accession>
<dbReference type="RefSeq" id="WP_239554204.1">
    <property type="nucleotide sequence ID" value="NZ_JAFBCM010000001.1"/>
</dbReference>
<dbReference type="Proteomes" id="UP001595699">
    <property type="component" value="Unassembled WGS sequence"/>
</dbReference>
<keyword evidence="3" id="KW-0010">Activator</keyword>
<dbReference type="InterPro" id="IPR037923">
    <property type="entry name" value="HTH-like"/>
</dbReference>
<dbReference type="PRINTS" id="PR00032">
    <property type="entry name" value="HTHARAC"/>
</dbReference>
<evidence type="ECO:0000256" key="1">
    <source>
        <dbReference type="ARBA" id="ARBA00023015"/>
    </source>
</evidence>
<evidence type="ECO:0000313" key="7">
    <source>
        <dbReference type="EMBL" id="MFC3759622.1"/>
    </source>
</evidence>
<dbReference type="Pfam" id="PF02311">
    <property type="entry name" value="AraC_binding"/>
    <property type="match status" value="1"/>
</dbReference>
<evidence type="ECO:0000256" key="5">
    <source>
        <dbReference type="SAM" id="MobiDB-lite"/>
    </source>
</evidence>
<dbReference type="SUPFAM" id="SSF51215">
    <property type="entry name" value="Regulatory protein AraC"/>
    <property type="match status" value="1"/>
</dbReference>
<dbReference type="PANTHER" id="PTHR46796">
    <property type="entry name" value="HTH-TYPE TRANSCRIPTIONAL ACTIVATOR RHAS-RELATED"/>
    <property type="match status" value="1"/>
</dbReference>
<proteinExistence type="predicted"/>
<dbReference type="PANTHER" id="PTHR46796:SF6">
    <property type="entry name" value="ARAC SUBFAMILY"/>
    <property type="match status" value="1"/>
</dbReference>
<feature type="region of interest" description="Disordered" evidence="5">
    <location>
        <begin position="1"/>
        <end position="23"/>
    </location>
</feature>
<feature type="domain" description="HTH araC/xylS-type" evidence="6">
    <location>
        <begin position="207"/>
        <end position="305"/>
    </location>
</feature>
<evidence type="ECO:0000256" key="3">
    <source>
        <dbReference type="ARBA" id="ARBA00023159"/>
    </source>
</evidence>
<evidence type="ECO:0000313" key="8">
    <source>
        <dbReference type="Proteomes" id="UP001595699"/>
    </source>
</evidence>
<reference evidence="8" key="1">
    <citation type="journal article" date="2019" name="Int. J. Syst. Evol. Microbiol.">
        <title>The Global Catalogue of Microorganisms (GCM) 10K type strain sequencing project: providing services to taxonomists for standard genome sequencing and annotation.</title>
        <authorList>
            <consortium name="The Broad Institute Genomics Platform"/>
            <consortium name="The Broad Institute Genome Sequencing Center for Infectious Disease"/>
            <person name="Wu L."/>
            <person name="Ma J."/>
        </authorList>
    </citation>
    <scope>NUCLEOTIDE SEQUENCE [LARGE SCALE GENOMIC DNA]</scope>
    <source>
        <strain evidence="8">CGMCC 4.7241</strain>
    </source>
</reference>
<evidence type="ECO:0000256" key="4">
    <source>
        <dbReference type="ARBA" id="ARBA00023163"/>
    </source>
</evidence>
<organism evidence="7 8">
    <name type="scientific">Tenggerimyces flavus</name>
    <dbReference type="NCBI Taxonomy" id="1708749"/>
    <lineage>
        <taxon>Bacteria</taxon>
        <taxon>Bacillati</taxon>
        <taxon>Actinomycetota</taxon>
        <taxon>Actinomycetes</taxon>
        <taxon>Propionibacteriales</taxon>
        <taxon>Nocardioidaceae</taxon>
        <taxon>Tenggerimyces</taxon>
    </lineage>
</organism>
<dbReference type="InterPro" id="IPR018062">
    <property type="entry name" value="HTH_AraC-typ_CS"/>
</dbReference>
<dbReference type="Gene3D" id="1.10.10.60">
    <property type="entry name" value="Homeodomain-like"/>
    <property type="match status" value="2"/>
</dbReference>
<evidence type="ECO:0000256" key="2">
    <source>
        <dbReference type="ARBA" id="ARBA00023125"/>
    </source>
</evidence>
<dbReference type="EMBL" id="JBHRZH010000001">
    <property type="protein sequence ID" value="MFC3759622.1"/>
    <property type="molecule type" value="Genomic_DNA"/>
</dbReference>
<protein>
    <submittedName>
        <fullName evidence="7">Helix-turn-helix domain-containing protein</fullName>
    </submittedName>
</protein>
<keyword evidence="4" id="KW-0804">Transcription</keyword>
<dbReference type="SUPFAM" id="SSF46689">
    <property type="entry name" value="Homeodomain-like"/>
    <property type="match status" value="2"/>
</dbReference>
<sequence length="312" mass="33523">MTQTVWMPDEAANLPDPAATTPSPPAELLVVGWFDERPGYAARRAGGASSWLLTWTLAGAGRIRQGGAEVLARPGDLVVLGAEVDHEYGVAPDADRWTFWWVHFQPRTSWHGWLRPVEVGDRVFVVRSVPAAVHGRIDAAFERMHADARWSGVGAPPPPSALPAVPAMAVPTAARELATGRVEEILLLATAAGATGEPGDPGDARVRRAEAILAADPGSPHTVRSLAREVALSPSRFAHLFAEETGRTPMQALRDVRLRHAATLLEATNLAVGQVATACGFVSAFHFSRVFRARFGTSPRAFRAELHSPERL</sequence>
<dbReference type="Gene3D" id="2.60.120.280">
    <property type="entry name" value="Regulatory protein AraC"/>
    <property type="match status" value="1"/>
</dbReference>
<dbReference type="Pfam" id="PF12833">
    <property type="entry name" value="HTH_18"/>
    <property type="match status" value="1"/>
</dbReference>
<dbReference type="PROSITE" id="PS00041">
    <property type="entry name" value="HTH_ARAC_FAMILY_1"/>
    <property type="match status" value="1"/>
</dbReference>
<dbReference type="InterPro" id="IPR009057">
    <property type="entry name" value="Homeodomain-like_sf"/>
</dbReference>
<name>A0ABV7Y478_9ACTN</name>
<dbReference type="InterPro" id="IPR018060">
    <property type="entry name" value="HTH_AraC"/>
</dbReference>